<dbReference type="EMBL" id="LTDL01000021">
    <property type="protein sequence ID" value="OAG31178.1"/>
    <property type="molecule type" value="Genomic_DNA"/>
</dbReference>
<dbReference type="RefSeq" id="XP_067544899.1">
    <property type="nucleotide sequence ID" value="XM_067689009.1"/>
</dbReference>
<dbReference type="InterPro" id="IPR031509">
    <property type="entry name" value="Mei5-like"/>
</dbReference>
<dbReference type="GeneID" id="93647941"/>
<protein>
    <submittedName>
        <fullName evidence="1">Uncharacterized protein</fullName>
    </submittedName>
</protein>
<dbReference type="VEuPathDB" id="MicrosporidiaDB:NEDG_01591"/>
<proteinExistence type="predicted"/>
<dbReference type="Proteomes" id="UP000185944">
    <property type="component" value="Unassembled WGS sequence"/>
</dbReference>
<dbReference type="OrthoDB" id="2187709at2759"/>
<keyword evidence="2" id="KW-1185">Reference proteome</keyword>
<accession>A0A177EH29</accession>
<evidence type="ECO:0000313" key="2">
    <source>
        <dbReference type="Proteomes" id="UP000185944"/>
    </source>
</evidence>
<dbReference type="Pfam" id="PF17021">
    <property type="entry name" value="Mei5_like"/>
    <property type="match status" value="1"/>
</dbReference>
<comment type="caution">
    <text evidence="1">The sequence shown here is derived from an EMBL/GenBank/DDBJ whole genome shotgun (WGS) entry which is preliminary data.</text>
</comment>
<evidence type="ECO:0000313" key="1">
    <source>
        <dbReference type="EMBL" id="OAG31178.1"/>
    </source>
</evidence>
<reference evidence="1 2" key="1">
    <citation type="submission" date="2016-02" db="EMBL/GenBank/DDBJ databases">
        <title>Discovery of a natural microsporidian pathogen with a broad tissue tropism in Caenorhabditis elegans.</title>
        <authorList>
            <person name="Luallen R.J."/>
            <person name="Reinke A.W."/>
            <person name="Tong L."/>
            <person name="Botts M.R."/>
            <person name="Felix M.-A."/>
            <person name="Troemel E.R."/>
        </authorList>
    </citation>
    <scope>NUCLEOTIDE SEQUENCE [LARGE SCALE GENOMIC DNA]</scope>
    <source>
        <strain evidence="1 2">JUm2807</strain>
    </source>
</reference>
<dbReference type="AlphaFoldDB" id="A0A177EH29"/>
<organism evidence="1 2">
    <name type="scientific">Nematocida displodere</name>
    <dbReference type="NCBI Taxonomy" id="1805483"/>
    <lineage>
        <taxon>Eukaryota</taxon>
        <taxon>Fungi</taxon>
        <taxon>Fungi incertae sedis</taxon>
        <taxon>Microsporidia</taxon>
        <taxon>Nematocida</taxon>
    </lineage>
</organism>
<gene>
    <name evidence="1" type="ORF">NEDG_01591</name>
</gene>
<sequence length="148" mass="16789">MEPRNKNHQASMKRLSLVPSTEKQLKELDELAGYYHSRPAACLSLVSSGLELAQSLATQDRPRRYSDQFKAPSTDTLAKEVERNRKARVVCKFITENQDIDNVTAQWKEVVLEAFEDLVSEEEVTREEAYTSLSLKAISITKEDVGLE</sequence>
<name>A0A177EH29_9MICR</name>